<reference evidence="2" key="1">
    <citation type="submission" date="2014-12" db="EMBL/GenBank/DDBJ databases">
        <title>Insight into the proteome of Arion vulgaris.</title>
        <authorList>
            <person name="Aradska J."/>
            <person name="Bulat T."/>
            <person name="Smidak R."/>
            <person name="Sarate P."/>
            <person name="Gangsoo J."/>
            <person name="Sialana F."/>
            <person name="Bilban M."/>
            <person name="Lubec G."/>
        </authorList>
    </citation>
    <scope>NUCLEOTIDE SEQUENCE</scope>
    <source>
        <tissue evidence="2">Skin</tissue>
    </source>
</reference>
<proteinExistence type="predicted"/>
<feature type="compositionally biased region" description="Polar residues" evidence="1">
    <location>
        <begin position="57"/>
        <end position="72"/>
    </location>
</feature>
<sequence>VQLKDHATGQGNRVNLDVDHVKLKDHAAVQGNRINPDVDHEEFVPDHSKKTIKPNVKSGQPHTSIKTTDIDH</sequence>
<feature type="non-terminal residue" evidence="2">
    <location>
        <position position="72"/>
    </location>
</feature>
<accession>A0A0B6Y4Q8</accession>
<evidence type="ECO:0000256" key="1">
    <source>
        <dbReference type="SAM" id="MobiDB-lite"/>
    </source>
</evidence>
<organism evidence="2">
    <name type="scientific">Arion vulgaris</name>
    <dbReference type="NCBI Taxonomy" id="1028688"/>
    <lineage>
        <taxon>Eukaryota</taxon>
        <taxon>Metazoa</taxon>
        <taxon>Spiralia</taxon>
        <taxon>Lophotrochozoa</taxon>
        <taxon>Mollusca</taxon>
        <taxon>Gastropoda</taxon>
        <taxon>Heterobranchia</taxon>
        <taxon>Euthyneura</taxon>
        <taxon>Panpulmonata</taxon>
        <taxon>Eupulmonata</taxon>
        <taxon>Stylommatophora</taxon>
        <taxon>Helicina</taxon>
        <taxon>Arionoidea</taxon>
        <taxon>Arionidae</taxon>
        <taxon>Arion</taxon>
    </lineage>
</organism>
<evidence type="ECO:0000313" key="2">
    <source>
        <dbReference type="EMBL" id="CEK50460.1"/>
    </source>
</evidence>
<name>A0A0B6Y4Q8_9EUPU</name>
<dbReference type="EMBL" id="HACG01003595">
    <property type="protein sequence ID" value="CEK50460.1"/>
    <property type="molecule type" value="Transcribed_RNA"/>
</dbReference>
<gene>
    <name evidence="2" type="primary">ORF10818</name>
</gene>
<feature type="region of interest" description="Disordered" evidence="1">
    <location>
        <begin position="50"/>
        <end position="72"/>
    </location>
</feature>
<feature type="non-terminal residue" evidence="2">
    <location>
        <position position="1"/>
    </location>
</feature>
<protein>
    <submittedName>
        <fullName evidence="2">Uncharacterized protein</fullName>
    </submittedName>
</protein>
<dbReference type="AlphaFoldDB" id="A0A0B6Y4Q8"/>